<organism evidence="2 3">
    <name type="scientific">Sinomonas halotolerans</name>
    <dbReference type="NCBI Taxonomy" id="1644133"/>
    <lineage>
        <taxon>Bacteria</taxon>
        <taxon>Bacillati</taxon>
        <taxon>Actinomycetota</taxon>
        <taxon>Actinomycetes</taxon>
        <taxon>Micrococcales</taxon>
        <taxon>Micrococcaceae</taxon>
        <taxon>Sinomonas</taxon>
    </lineage>
</organism>
<evidence type="ECO:0000313" key="2">
    <source>
        <dbReference type="EMBL" id="MEN2743095.1"/>
    </source>
</evidence>
<dbReference type="EMBL" id="JBDFRB010000001">
    <property type="protein sequence ID" value="MEN2743095.1"/>
    <property type="molecule type" value="Genomic_DNA"/>
</dbReference>
<comment type="caution">
    <text evidence="2">The sequence shown here is derived from an EMBL/GenBank/DDBJ whole genome shotgun (WGS) entry which is preliminary data.</text>
</comment>
<dbReference type="Proteomes" id="UP001422074">
    <property type="component" value="Unassembled WGS sequence"/>
</dbReference>
<feature type="region of interest" description="Disordered" evidence="1">
    <location>
        <begin position="1"/>
        <end position="52"/>
    </location>
</feature>
<accession>A0ABU9WV94</accession>
<gene>
    <name evidence="2" type="ORF">ABCQ75_00890</name>
</gene>
<dbReference type="RefSeq" id="WP_345882512.1">
    <property type="nucleotide sequence ID" value="NZ_JBDFRB010000001.1"/>
</dbReference>
<sequence>MGKAARNRTRAAEVRRAAGDRAPAGQRQRGVRRLPAAGMPSGAAASADSHSDALPDRFLPGFTRGQAGLLRGGVMAAVQALGYRAADRGDHIRVTGGPFRGAGAQLGFATLANKARCLPEEEWADMTDDHVRQVIAAALQGSSTPGSLGYAGTALRERLFPRFIAPQRMDPVRLAEDYTYARDVGGLPLGLAIRRDQTSLLLGDIHLAKAGGAAEAWEAAEANLFAAGIGEPTVYGKGSAAVVLFEGEHPRMASWLAYPQEFLARIGLEPGPLGVLLSVPALRQIAVQPLTEHSTVEHVAAMLGFNRILGEHEVAPLSPHVFHWRPGGPVTAATTVEPEGLALTLPRSVMEAVAGKDSGAWEVPASVQAAI</sequence>
<proteinExistence type="predicted"/>
<reference evidence="2 3" key="1">
    <citation type="submission" date="2024-05" db="EMBL/GenBank/DDBJ databases">
        <title>Sinomonas sp. nov., isolated from a waste landfill.</title>
        <authorList>
            <person name="Zhao Y."/>
        </authorList>
    </citation>
    <scope>NUCLEOTIDE SEQUENCE [LARGE SCALE GENOMIC DNA]</scope>
    <source>
        <strain evidence="2 3">CCTCC AB2014300</strain>
    </source>
</reference>
<feature type="compositionally biased region" description="Basic and acidic residues" evidence="1">
    <location>
        <begin position="10"/>
        <end position="19"/>
    </location>
</feature>
<keyword evidence="3" id="KW-1185">Reference proteome</keyword>
<evidence type="ECO:0000256" key="1">
    <source>
        <dbReference type="SAM" id="MobiDB-lite"/>
    </source>
</evidence>
<name>A0ABU9WV94_9MICC</name>
<protein>
    <submittedName>
        <fullName evidence="2">Uncharacterized protein</fullName>
    </submittedName>
</protein>
<feature type="compositionally biased region" description="Low complexity" evidence="1">
    <location>
        <begin position="35"/>
        <end position="48"/>
    </location>
</feature>
<evidence type="ECO:0000313" key="3">
    <source>
        <dbReference type="Proteomes" id="UP001422074"/>
    </source>
</evidence>